<evidence type="ECO:0000256" key="1">
    <source>
        <dbReference type="ARBA" id="ARBA00001947"/>
    </source>
</evidence>
<dbReference type="EC" id="1.-.-.-" evidence="7"/>
<evidence type="ECO:0000256" key="4">
    <source>
        <dbReference type="ARBA" id="ARBA00023002"/>
    </source>
</evidence>
<keyword evidence="3 5" id="KW-0862">Zinc</keyword>
<dbReference type="Gene3D" id="3.40.50.720">
    <property type="entry name" value="NAD(P)-binding Rossmann-like Domain"/>
    <property type="match status" value="1"/>
</dbReference>
<dbReference type="InterPro" id="IPR002328">
    <property type="entry name" value="ADH_Zn_CS"/>
</dbReference>
<dbReference type="PROSITE" id="PS00065">
    <property type="entry name" value="D_2_HYDROXYACID_DH_1"/>
    <property type="match status" value="1"/>
</dbReference>
<keyword evidence="4 7" id="KW-0560">Oxidoreductase</keyword>
<evidence type="ECO:0000259" key="6">
    <source>
        <dbReference type="SMART" id="SM00829"/>
    </source>
</evidence>
<dbReference type="SUPFAM" id="SSF50129">
    <property type="entry name" value="GroES-like"/>
    <property type="match status" value="1"/>
</dbReference>
<dbReference type="EMBL" id="JACHHN010000001">
    <property type="protein sequence ID" value="MBB5189764.1"/>
    <property type="molecule type" value="Genomic_DNA"/>
</dbReference>
<dbReference type="InterPro" id="IPR029752">
    <property type="entry name" value="D-isomer_DH_CS1"/>
</dbReference>
<dbReference type="RefSeq" id="WP_184097133.1">
    <property type="nucleotide sequence ID" value="NZ_JACHHN010000001.1"/>
</dbReference>
<dbReference type="FunFam" id="3.40.50.720:FF:000022">
    <property type="entry name" value="Cinnamyl alcohol dehydrogenase"/>
    <property type="match status" value="1"/>
</dbReference>
<keyword evidence="2 5" id="KW-0479">Metal-binding</keyword>
<sequence>MALNIRSFATPSATSPLGPLLVTRRDPRANDVVIDILYCGVCHSDLHQARNDWHNSIYPMVPGHEIIGRVTSVGASVSKFKEGDLVGVGCLVDSCQHCPSCAEGLEQYCEEGATVTYNGIDRHDGMPTFGGYSERIVVSDKFVVNVSEKIDPKAAAPLLCAGITTYSPLKHWKVGKGSKVAVIGLGGLGHMGLKFAKAMGADVTLFTRSPGKEAEARRLGADHVVLSTDQAQMDAVANQFDFILDTVPYSHDLNPYTATLKRDGTLVLVGLIGPVEPTLMTVPLVLGRRQVAGSCIGGIPETQEMMDFCAEHNIVSDIEMIDIQNINDAYERMLKSDVKYRFVIDMKSLQQSF</sequence>
<evidence type="ECO:0000256" key="5">
    <source>
        <dbReference type="RuleBase" id="RU361277"/>
    </source>
</evidence>
<protein>
    <submittedName>
        <fullName evidence="7">Putative zinc-type alcohol dehydrogenase-like protein</fullName>
        <ecNumber evidence="7">1.-.-.-</ecNumber>
    </submittedName>
</protein>
<name>A0A840RB07_9NEIS</name>
<evidence type="ECO:0000313" key="8">
    <source>
        <dbReference type="Proteomes" id="UP000543030"/>
    </source>
</evidence>
<accession>A0A840RB07</accession>
<dbReference type="InterPro" id="IPR020843">
    <property type="entry name" value="ER"/>
</dbReference>
<dbReference type="PANTHER" id="PTHR42683">
    <property type="entry name" value="ALDEHYDE REDUCTASE"/>
    <property type="match status" value="1"/>
</dbReference>
<dbReference type="SMART" id="SM00829">
    <property type="entry name" value="PKS_ER"/>
    <property type="match status" value="1"/>
</dbReference>
<comment type="similarity">
    <text evidence="5">Belongs to the zinc-containing alcohol dehydrogenase family.</text>
</comment>
<dbReference type="GO" id="GO:0008106">
    <property type="term" value="F:alcohol dehydrogenase (NADP+) activity"/>
    <property type="evidence" value="ECO:0007669"/>
    <property type="project" value="UniProtKB-ARBA"/>
</dbReference>
<reference evidence="7 8" key="1">
    <citation type="submission" date="2020-08" db="EMBL/GenBank/DDBJ databases">
        <title>Genomic Encyclopedia of Type Strains, Phase IV (KMG-IV): sequencing the most valuable type-strain genomes for metagenomic binning, comparative biology and taxonomic classification.</title>
        <authorList>
            <person name="Goeker M."/>
        </authorList>
    </citation>
    <scope>NUCLEOTIDE SEQUENCE [LARGE SCALE GENOMIC DNA]</scope>
    <source>
        <strain evidence="7 8">DSM 18233</strain>
    </source>
</reference>
<comment type="caution">
    <text evidence="7">The sequence shown here is derived from an EMBL/GenBank/DDBJ whole genome shotgun (WGS) entry which is preliminary data.</text>
</comment>
<dbReference type="InterPro" id="IPR013154">
    <property type="entry name" value="ADH-like_N"/>
</dbReference>
<evidence type="ECO:0000313" key="7">
    <source>
        <dbReference type="EMBL" id="MBB5189764.1"/>
    </source>
</evidence>
<dbReference type="InterPro" id="IPR013149">
    <property type="entry name" value="ADH-like_C"/>
</dbReference>
<dbReference type="PROSITE" id="PS00059">
    <property type="entry name" value="ADH_ZINC"/>
    <property type="match status" value="1"/>
</dbReference>
<dbReference type="CDD" id="cd05283">
    <property type="entry name" value="CAD1"/>
    <property type="match status" value="1"/>
</dbReference>
<evidence type="ECO:0000256" key="3">
    <source>
        <dbReference type="ARBA" id="ARBA00022833"/>
    </source>
</evidence>
<dbReference type="InterPro" id="IPR011032">
    <property type="entry name" value="GroES-like_sf"/>
</dbReference>
<feature type="domain" description="Enoyl reductase (ER)" evidence="6">
    <location>
        <begin position="9"/>
        <end position="344"/>
    </location>
</feature>
<dbReference type="GO" id="GO:0008270">
    <property type="term" value="F:zinc ion binding"/>
    <property type="evidence" value="ECO:0007669"/>
    <property type="project" value="InterPro"/>
</dbReference>
<evidence type="ECO:0000256" key="2">
    <source>
        <dbReference type="ARBA" id="ARBA00022723"/>
    </source>
</evidence>
<dbReference type="Gene3D" id="3.90.180.10">
    <property type="entry name" value="Medium-chain alcohol dehydrogenases, catalytic domain"/>
    <property type="match status" value="1"/>
</dbReference>
<dbReference type="AlphaFoldDB" id="A0A840RB07"/>
<gene>
    <name evidence="7" type="ORF">HNQ50_000474</name>
</gene>
<dbReference type="InterPro" id="IPR047109">
    <property type="entry name" value="CAD-like"/>
</dbReference>
<proteinExistence type="inferred from homology"/>
<dbReference type="Pfam" id="PF00107">
    <property type="entry name" value="ADH_zinc_N"/>
    <property type="match status" value="1"/>
</dbReference>
<dbReference type="Proteomes" id="UP000543030">
    <property type="component" value="Unassembled WGS sequence"/>
</dbReference>
<comment type="cofactor">
    <cofactor evidence="1 5">
        <name>Zn(2+)</name>
        <dbReference type="ChEBI" id="CHEBI:29105"/>
    </cofactor>
</comment>
<organism evidence="7 8">
    <name type="scientific">Silvimonas terrae</name>
    <dbReference type="NCBI Taxonomy" id="300266"/>
    <lineage>
        <taxon>Bacteria</taxon>
        <taxon>Pseudomonadati</taxon>
        <taxon>Pseudomonadota</taxon>
        <taxon>Betaproteobacteria</taxon>
        <taxon>Neisseriales</taxon>
        <taxon>Chitinibacteraceae</taxon>
        <taxon>Silvimonas</taxon>
    </lineage>
</organism>
<dbReference type="Pfam" id="PF08240">
    <property type="entry name" value="ADH_N"/>
    <property type="match status" value="1"/>
</dbReference>
<dbReference type="InterPro" id="IPR036291">
    <property type="entry name" value="NAD(P)-bd_dom_sf"/>
</dbReference>
<dbReference type="SUPFAM" id="SSF51735">
    <property type="entry name" value="NAD(P)-binding Rossmann-fold domains"/>
    <property type="match status" value="1"/>
</dbReference>
<keyword evidence="8" id="KW-1185">Reference proteome</keyword>